<proteinExistence type="predicted"/>
<dbReference type="AlphaFoldDB" id="A0A8J3M0N6"/>
<evidence type="ECO:0000313" key="3">
    <source>
        <dbReference type="Proteomes" id="UP000617531"/>
    </source>
</evidence>
<accession>A0A8J3M0N6</accession>
<protein>
    <submittedName>
        <fullName evidence="2">Uncharacterized protein</fullName>
    </submittedName>
</protein>
<sequence length="193" mass="20495">MLIEDVDVDDRMGKAGASEADAKHRLRRGVTSVADPVQRGESDGPAASAGVTSRELGQRIERGQAITMPDDAVSGGDQVFEADQTRKVAPRALGRRDRNPIEQRQLFIPHDQVVSHNARRPNGTAAVRVADVETWIDVGRQGKTPECGGCAVGEEAVVPEAWCVRRHSFIGCQGATQGAGAMEGAREIGMAGS</sequence>
<gene>
    <name evidence="2" type="ORF">GCM10011600_15160</name>
</gene>
<evidence type="ECO:0000313" key="2">
    <source>
        <dbReference type="EMBL" id="GHF15135.1"/>
    </source>
</evidence>
<dbReference type="Proteomes" id="UP000617531">
    <property type="component" value="Unassembled WGS sequence"/>
</dbReference>
<reference evidence="2" key="1">
    <citation type="journal article" date="2014" name="Int. J. Syst. Evol. Microbiol.">
        <title>Complete genome sequence of Corynebacterium casei LMG S-19264T (=DSM 44701T), isolated from a smear-ripened cheese.</title>
        <authorList>
            <consortium name="US DOE Joint Genome Institute (JGI-PGF)"/>
            <person name="Walter F."/>
            <person name="Albersmeier A."/>
            <person name="Kalinowski J."/>
            <person name="Ruckert C."/>
        </authorList>
    </citation>
    <scope>NUCLEOTIDE SEQUENCE</scope>
    <source>
        <strain evidence="2">CGMCC 1.16548</strain>
    </source>
</reference>
<dbReference type="EMBL" id="BNAI01000002">
    <property type="protein sequence ID" value="GHF15135.1"/>
    <property type="molecule type" value="Genomic_DNA"/>
</dbReference>
<reference evidence="2" key="2">
    <citation type="submission" date="2020-09" db="EMBL/GenBank/DDBJ databases">
        <authorList>
            <person name="Sun Q."/>
            <person name="Zhou Y."/>
        </authorList>
    </citation>
    <scope>NUCLEOTIDE SEQUENCE</scope>
    <source>
        <strain evidence="2">CGMCC 1.16548</strain>
    </source>
</reference>
<keyword evidence="3" id="KW-1185">Reference proteome</keyword>
<feature type="region of interest" description="Disordered" evidence="1">
    <location>
        <begin position="1"/>
        <end position="97"/>
    </location>
</feature>
<organism evidence="2 3">
    <name type="scientific">Pseudolysinimonas yzui</name>
    <dbReference type="NCBI Taxonomy" id="2708254"/>
    <lineage>
        <taxon>Bacteria</taxon>
        <taxon>Bacillati</taxon>
        <taxon>Actinomycetota</taxon>
        <taxon>Actinomycetes</taxon>
        <taxon>Micrococcales</taxon>
        <taxon>Microbacteriaceae</taxon>
        <taxon>Pseudolysinimonas</taxon>
    </lineage>
</organism>
<comment type="caution">
    <text evidence="2">The sequence shown here is derived from an EMBL/GenBank/DDBJ whole genome shotgun (WGS) entry which is preliminary data.</text>
</comment>
<name>A0A8J3M0N6_9MICO</name>
<evidence type="ECO:0000256" key="1">
    <source>
        <dbReference type="SAM" id="MobiDB-lite"/>
    </source>
</evidence>